<evidence type="ECO:0000259" key="11">
    <source>
        <dbReference type="PROSITE" id="PS51843"/>
    </source>
</evidence>
<dbReference type="PROSITE" id="PS51843">
    <property type="entry name" value="NR_LBD"/>
    <property type="match status" value="1"/>
</dbReference>
<keyword evidence="4" id="KW-0805">Transcription regulation</keyword>
<dbReference type="InterPro" id="IPR001628">
    <property type="entry name" value="Znf_hrmn_rcpt"/>
</dbReference>
<dbReference type="PANTHER" id="PTHR24082:SF283">
    <property type="entry name" value="NUCLEAR HORMONE RECEPTOR HR96"/>
    <property type="match status" value="1"/>
</dbReference>
<evidence type="ECO:0000256" key="2">
    <source>
        <dbReference type="ARBA" id="ARBA00022771"/>
    </source>
</evidence>
<dbReference type="GO" id="GO:0045944">
    <property type="term" value="P:positive regulation of transcription by RNA polymerase II"/>
    <property type="evidence" value="ECO:0007669"/>
    <property type="project" value="TreeGrafter"/>
</dbReference>
<keyword evidence="1" id="KW-0479">Metal-binding</keyword>
<reference evidence="12" key="1">
    <citation type="submission" date="2022-12" db="EMBL/GenBank/DDBJ databases">
        <title>Genome assemblies of Blomia tropicalis.</title>
        <authorList>
            <person name="Cui Y."/>
        </authorList>
    </citation>
    <scope>NUCLEOTIDE SEQUENCE</scope>
    <source>
        <tissue evidence="12">Adult mites</tissue>
    </source>
</reference>
<evidence type="ECO:0000259" key="10">
    <source>
        <dbReference type="PROSITE" id="PS51030"/>
    </source>
</evidence>
<dbReference type="EMBL" id="JAPWDV010000003">
    <property type="protein sequence ID" value="KAJ6217406.1"/>
    <property type="molecule type" value="Genomic_DNA"/>
</dbReference>
<dbReference type="AlphaFoldDB" id="A0A9Q0RLJ1"/>
<organism evidence="12 13">
    <name type="scientific">Blomia tropicalis</name>
    <name type="common">Mite</name>
    <dbReference type="NCBI Taxonomy" id="40697"/>
    <lineage>
        <taxon>Eukaryota</taxon>
        <taxon>Metazoa</taxon>
        <taxon>Ecdysozoa</taxon>
        <taxon>Arthropoda</taxon>
        <taxon>Chelicerata</taxon>
        <taxon>Arachnida</taxon>
        <taxon>Acari</taxon>
        <taxon>Acariformes</taxon>
        <taxon>Sarcoptiformes</taxon>
        <taxon>Astigmata</taxon>
        <taxon>Glycyphagoidea</taxon>
        <taxon>Echimyopodidae</taxon>
        <taxon>Blomia</taxon>
    </lineage>
</organism>
<dbReference type="SUPFAM" id="SSF57716">
    <property type="entry name" value="Glucocorticoid receptor-like (DNA-binding domain)"/>
    <property type="match status" value="1"/>
</dbReference>
<evidence type="ECO:0000256" key="1">
    <source>
        <dbReference type="ARBA" id="ARBA00022723"/>
    </source>
</evidence>
<evidence type="ECO:0000313" key="12">
    <source>
        <dbReference type="EMBL" id="KAJ6217406.1"/>
    </source>
</evidence>
<dbReference type="GO" id="GO:0000122">
    <property type="term" value="P:negative regulation of transcription by RNA polymerase II"/>
    <property type="evidence" value="ECO:0007669"/>
    <property type="project" value="TreeGrafter"/>
</dbReference>
<dbReference type="InterPro" id="IPR013088">
    <property type="entry name" value="Znf_NHR/GATA"/>
</dbReference>
<feature type="region of interest" description="Disordered" evidence="9">
    <location>
        <begin position="68"/>
        <end position="89"/>
    </location>
</feature>
<dbReference type="PROSITE" id="PS00031">
    <property type="entry name" value="NUCLEAR_REC_DBD_1"/>
    <property type="match status" value="1"/>
</dbReference>
<gene>
    <name evidence="12" type="ORF">RDWZM_008563</name>
</gene>
<evidence type="ECO:0000256" key="8">
    <source>
        <dbReference type="ARBA" id="ARBA00023242"/>
    </source>
</evidence>
<evidence type="ECO:0000256" key="4">
    <source>
        <dbReference type="ARBA" id="ARBA00023015"/>
    </source>
</evidence>
<dbReference type="OMA" id="NLEKECW"/>
<dbReference type="Proteomes" id="UP001142055">
    <property type="component" value="Chromosome 3"/>
</dbReference>
<dbReference type="PANTHER" id="PTHR24082">
    <property type="entry name" value="NUCLEAR HORMONE RECEPTOR"/>
    <property type="match status" value="1"/>
</dbReference>
<evidence type="ECO:0000256" key="5">
    <source>
        <dbReference type="ARBA" id="ARBA00023125"/>
    </source>
</evidence>
<dbReference type="SMART" id="SM00399">
    <property type="entry name" value="ZnF_C4"/>
    <property type="match status" value="1"/>
</dbReference>
<sequence length="620" mass="71801">MNHYKAPFGTIRQQFQPQLAPLPLHNATIYSENVNSPSMINIDSFEHYQPSSEPQGHVVHHLAPTSPQQYARNSHSHQNRSHTNGNGSLHQRNPFITKSSCVVCGDRARGCNFGAITCASCKEFFRRNAFKLNQQKLKCYFQNKCDINIYSRRFCAACRLAKCYQMGMKSEFIMSDAEKYERQLKIFERKISTKNRMLSLNSHEDTEADFYPQYKTNGSTRNESINYDDPHLLPKVYHSYGNTPIKEETNDSMAFDIGTSENILNNLDSNKSVQYFSLNGENEQTMNQMTNFIDSPKSNSPNFLYSNQIDLIQNEWIPQFENDQMANISAIESSPSLQRTSQQSSILGEPESMIRLLRKVKIIRESNFYPTKFQLLVQAHSSEKKLLHHEQCKLKYLTSIIQIMQAEIITELPTDQKCIDLLRIAEVVTFSFIKMCKKLYAFQALSQEDQVGLVKGRVVETLILWSVMSINLEKECWEVLDLERNIKFSLKLELLKEANPKLYQEHRKYAMSFDPEWRYNDNLMSLLIAIALFNADKSVINNCQAIREEKIAYCKLLKRYLDTLYEVTMVEDVYNRLLKQLDRTECISESHVKAYFDVSPNEISKNGLGGLIMEIFDLNN</sequence>
<dbReference type="PRINTS" id="PR00047">
    <property type="entry name" value="STROIDFINGER"/>
</dbReference>
<evidence type="ECO:0000256" key="9">
    <source>
        <dbReference type="SAM" id="MobiDB-lite"/>
    </source>
</evidence>
<evidence type="ECO:0000256" key="3">
    <source>
        <dbReference type="ARBA" id="ARBA00022833"/>
    </source>
</evidence>
<keyword evidence="2" id="KW-0863">Zinc-finger</keyword>
<dbReference type="GO" id="GO:0004879">
    <property type="term" value="F:nuclear receptor activity"/>
    <property type="evidence" value="ECO:0007669"/>
    <property type="project" value="TreeGrafter"/>
</dbReference>
<comment type="caution">
    <text evidence="12">The sequence shown here is derived from an EMBL/GenBank/DDBJ whole genome shotgun (WGS) entry which is preliminary data.</text>
</comment>
<dbReference type="SUPFAM" id="SSF48508">
    <property type="entry name" value="Nuclear receptor ligand-binding domain"/>
    <property type="match status" value="1"/>
</dbReference>
<evidence type="ECO:0000256" key="7">
    <source>
        <dbReference type="ARBA" id="ARBA00023170"/>
    </source>
</evidence>
<feature type="domain" description="NR LBD" evidence="11">
    <location>
        <begin position="395"/>
        <end position="617"/>
    </location>
</feature>
<keyword evidence="8" id="KW-0539">Nucleus</keyword>
<dbReference type="InterPro" id="IPR050234">
    <property type="entry name" value="Nuclear_hormone_rcpt_NR1"/>
</dbReference>
<keyword evidence="5" id="KW-0238">DNA-binding</keyword>
<dbReference type="Pfam" id="PF00105">
    <property type="entry name" value="zf-C4"/>
    <property type="match status" value="1"/>
</dbReference>
<dbReference type="GO" id="GO:0030154">
    <property type="term" value="P:cell differentiation"/>
    <property type="evidence" value="ECO:0007669"/>
    <property type="project" value="TreeGrafter"/>
</dbReference>
<keyword evidence="3" id="KW-0862">Zinc</keyword>
<evidence type="ECO:0000256" key="6">
    <source>
        <dbReference type="ARBA" id="ARBA00023163"/>
    </source>
</evidence>
<keyword evidence="6" id="KW-0804">Transcription</keyword>
<protein>
    <submittedName>
        <fullName evidence="12">Uncharacterized protein</fullName>
    </submittedName>
</protein>
<dbReference type="GO" id="GO:0000978">
    <property type="term" value="F:RNA polymerase II cis-regulatory region sequence-specific DNA binding"/>
    <property type="evidence" value="ECO:0007669"/>
    <property type="project" value="TreeGrafter"/>
</dbReference>
<feature type="domain" description="Nuclear receptor" evidence="10">
    <location>
        <begin position="98"/>
        <end position="175"/>
    </location>
</feature>
<proteinExistence type="predicted"/>
<dbReference type="Gene3D" id="3.30.50.10">
    <property type="entry name" value="Erythroid Transcription Factor GATA-1, subunit A"/>
    <property type="match status" value="1"/>
</dbReference>
<accession>A0A9Q0RLJ1</accession>
<dbReference type="Gene3D" id="1.10.565.10">
    <property type="entry name" value="Retinoid X Receptor"/>
    <property type="match status" value="1"/>
</dbReference>
<dbReference type="InterPro" id="IPR035500">
    <property type="entry name" value="NHR-like_dom_sf"/>
</dbReference>
<keyword evidence="7" id="KW-0675">Receptor</keyword>
<dbReference type="GO" id="GO:0008270">
    <property type="term" value="F:zinc ion binding"/>
    <property type="evidence" value="ECO:0007669"/>
    <property type="project" value="UniProtKB-KW"/>
</dbReference>
<dbReference type="InterPro" id="IPR000536">
    <property type="entry name" value="Nucl_hrmn_rcpt_lig-bd"/>
</dbReference>
<evidence type="ECO:0000313" key="13">
    <source>
        <dbReference type="Proteomes" id="UP001142055"/>
    </source>
</evidence>
<dbReference type="PROSITE" id="PS51030">
    <property type="entry name" value="NUCLEAR_REC_DBD_2"/>
    <property type="match status" value="1"/>
</dbReference>
<keyword evidence="13" id="KW-1185">Reference proteome</keyword>
<name>A0A9Q0RLJ1_BLOTA</name>